<evidence type="ECO:0000313" key="5">
    <source>
        <dbReference type="EMBL" id="MST98128.1"/>
    </source>
</evidence>
<dbReference type="InterPro" id="IPR000843">
    <property type="entry name" value="HTH_LacI"/>
</dbReference>
<dbReference type="PANTHER" id="PTHR30146:SF109">
    <property type="entry name" value="HTH-TYPE TRANSCRIPTIONAL REGULATOR GALS"/>
    <property type="match status" value="1"/>
</dbReference>
<dbReference type="GO" id="GO:0003700">
    <property type="term" value="F:DNA-binding transcription factor activity"/>
    <property type="evidence" value="ECO:0007669"/>
    <property type="project" value="TreeGrafter"/>
</dbReference>
<dbReference type="Gene3D" id="1.10.260.40">
    <property type="entry name" value="lambda repressor-like DNA-binding domains"/>
    <property type="match status" value="1"/>
</dbReference>
<dbReference type="CDD" id="cd01392">
    <property type="entry name" value="HTH_LacI"/>
    <property type="match status" value="1"/>
</dbReference>
<dbReference type="Gene3D" id="3.40.50.2300">
    <property type="match status" value="2"/>
</dbReference>
<feature type="domain" description="HTH lacI-type" evidence="4">
    <location>
        <begin position="6"/>
        <end position="60"/>
    </location>
</feature>
<dbReference type="SUPFAM" id="SSF53822">
    <property type="entry name" value="Periplasmic binding protein-like I"/>
    <property type="match status" value="1"/>
</dbReference>
<dbReference type="InterPro" id="IPR046335">
    <property type="entry name" value="LacI/GalR-like_sensor"/>
</dbReference>
<dbReference type="AlphaFoldDB" id="A0A844G6P6"/>
<evidence type="ECO:0000259" key="4">
    <source>
        <dbReference type="PROSITE" id="PS50932"/>
    </source>
</evidence>
<comment type="caution">
    <text evidence="5">The sequence shown here is derived from an EMBL/GenBank/DDBJ whole genome shotgun (WGS) entry which is preliminary data.</text>
</comment>
<keyword evidence="3" id="KW-0804">Transcription</keyword>
<dbReference type="CDD" id="cd06267">
    <property type="entry name" value="PBP1_LacI_sugar_binding-like"/>
    <property type="match status" value="1"/>
</dbReference>
<dbReference type="PROSITE" id="PS50932">
    <property type="entry name" value="HTH_LACI_2"/>
    <property type="match status" value="1"/>
</dbReference>
<dbReference type="Proteomes" id="UP000435649">
    <property type="component" value="Unassembled WGS sequence"/>
</dbReference>
<evidence type="ECO:0000256" key="1">
    <source>
        <dbReference type="ARBA" id="ARBA00023015"/>
    </source>
</evidence>
<dbReference type="SUPFAM" id="SSF47413">
    <property type="entry name" value="lambda repressor-like DNA-binding domains"/>
    <property type="match status" value="1"/>
</dbReference>
<proteinExistence type="predicted"/>
<reference evidence="5 6" key="1">
    <citation type="submission" date="2019-08" db="EMBL/GenBank/DDBJ databases">
        <title>In-depth cultivation of the pig gut microbiome towards novel bacterial diversity and tailored functional studies.</title>
        <authorList>
            <person name="Wylensek D."/>
            <person name="Hitch T.C.A."/>
            <person name="Clavel T."/>
        </authorList>
    </citation>
    <scope>NUCLEOTIDE SEQUENCE [LARGE SCALE GENOMIC DNA]</scope>
    <source>
        <strain evidence="5 6">BBE-744-WT-12</strain>
    </source>
</reference>
<keyword evidence="2" id="KW-0238">DNA-binding</keyword>
<dbReference type="SMART" id="SM00354">
    <property type="entry name" value="HTH_LACI"/>
    <property type="match status" value="1"/>
</dbReference>
<accession>A0A844G6P6</accession>
<dbReference type="EMBL" id="VUNS01000015">
    <property type="protein sequence ID" value="MST98128.1"/>
    <property type="molecule type" value="Genomic_DNA"/>
</dbReference>
<organism evidence="5 6">
    <name type="scientific">Victivallis lenta</name>
    <dbReference type="NCBI Taxonomy" id="2606640"/>
    <lineage>
        <taxon>Bacteria</taxon>
        <taxon>Pseudomonadati</taxon>
        <taxon>Lentisphaerota</taxon>
        <taxon>Lentisphaeria</taxon>
        <taxon>Victivallales</taxon>
        <taxon>Victivallaceae</taxon>
        <taxon>Victivallis</taxon>
    </lineage>
</organism>
<gene>
    <name evidence="5" type="ORF">FYJ85_13875</name>
</gene>
<dbReference type="Pfam" id="PF00356">
    <property type="entry name" value="LacI"/>
    <property type="match status" value="1"/>
</dbReference>
<protein>
    <submittedName>
        <fullName evidence="5">LacI family transcriptional regulator</fullName>
    </submittedName>
</protein>
<dbReference type="GO" id="GO:0000976">
    <property type="term" value="F:transcription cis-regulatory region binding"/>
    <property type="evidence" value="ECO:0007669"/>
    <property type="project" value="TreeGrafter"/>
</dbReference>
<dbReference type="RefSeq" id="WP_154419261.1">
    <property type="nucleotide sequence ID" value="NZ_VUNS01000015.1"/>
</dbReference>
<evidence type="ECO:0000256" key="2">
    <source>
        <dbReference type="ARBA" id="ARBA00023125"/>
    </source>
</evidence>
<sequence>MPKPRVTMQNIADKLGLSLKAVSDGINGTGHLSQPTRERILAAVRETGYRRNSAARSLASRSSQLLGVLMPYADSSFFGSIVAGIERRVLNSDFMLLQGNIRGGSNILRDHIRRFAERDVEGVIVYPNQTVKEVADDLLALDVPIVQVMEPYAKLGTAVVMINNEESGRQAARYLRELGHTRIGLLTHKRTTWALDSRCRGFLEELNYEIPEEECLLSIADSYIAAQRLLAAHPELTAIFATSDFAALGVLQAGLEMGRRIPDELAVIGFDNLDIAAHQLLYPLTTFAQPKEEIGEIAGEMLLSRLRGEPISQRILEAPLIIRTSTQRSPMTENHLTKEGGKDDVERIVGNIFQTTGEMALE</sequence>
<evidence type="ECO:0000256" key="3">
    <source>
        <dbReference type="ARBA" id="ARBA00023163"/>
    </source>
</evidence>
<evidence type="ECO:0000313" key="6">
    <source>
        <dbReference type="Proteomes" id="UP000435649"/>
    </source>
</evidence>
<keyword evidence="1" id="KW-0805">Transcription regulation</keyword>
<dbReference type="PANTHER" id="PTHR30146">
    <property type="entry name" value="LACI-RELATED TRANSCRIPTIONAL REPRESSOR"/>
    <property type="match status" value="1"/>
</dbReference>
<dbReference type="Pfam" id="PF13377">
    <property type="entry name" value="Peripla_BP_3"/>
    <property type="match status" value="1"/>
</dbReference>
<keyword evidence="6" id="KW-1185">Reference proteome</keyword>
<dbReference type="InterPro" id="IPR028082">
    <property type="entry name" value="Peripla_BP_I"/>
</dbReference>
<name>A0A844G6P6_9BACT</name>
<dbReference type="InterPro" id="IPR010982">
    <property type="entry name" value="Lambda_DNA-bd_dom_sf"/>
</dbReference>